<dbReference type="Pfam" id="PF01381">
    <property type="entry name" value="HTH_3"/>
    <property type="match status" value="1"/>
</dbReference>
<feature type="region of interest" description="Disordered" evidence="1">
    <location>
        <begin position="1"/>
        <end position="23"/>
    </location>
</feature>
<accession>A0ABV5S9L0</accession>
<evidence type="ECO:0000259" key="2">
    <source>
        <dbReference type="PROSITE" id="PS50943"/>
    </source>
</evidence>
<dbReference type="Proteomes" id="UP001589532">
    <property type="component" value="Unassembled WGS sequence"/>
</dbReference>
<comment type="caution">
    <text evidence="3">The sequence shown here is derived from an EMBL/GenBank/DDBJ whole genome shotgun (WGS) entry which is preliminary data.</text>
</comment>
<evidence type="ECO:0000313" key="3">
    <source>
        <dbReference type="EMBL" id="MFB9628371.1"/>
    </source>
</evidence>
<proteinExistence type="predicted"/>
<dbReference type="RefSeq" id="WP_345002242.1">
    <property type="nucleotide sequence ID" value="NZ_BAAAXV010000009.1"/>
</dbReference>
<name>A0ABV5S9L0_9ACTN</name>
<dbReference type="Gene3D" id="1.10.260.40">
    <property type="entry name" value="lambda repressor-like DNA-binding domains"/>
    <property type="match status" value="1"/>
</dbReference>
<dbReference type="EMBL" id="JBHMBW010000041">
    <property type="protein sequence ID" value="MFB9628371.1"/>
    <property type="molecule type" value="Genomic_DNA"/>
</dbReference>
<dbReference type="InterPro" id="IPR001387">
    <property type="entry name" value="Cro/C1-type_HTH"/>
</dbReference>
<dbReference type="PROSITE" id="PS50943">
    <property type="entry name" value="HTH_CROC1"/>
    <property type="match status" value="1"/>
</dbReference>
<dbReference type="SUPFAM" id="SSF47413">
    <property type="entry name" value="lambda repressor-like DNA-binding domains"/>
    <property type="match status" value="1"/>
</dbReference>
<dbReference type="CDD" id="cd00093">
    <property type="entry name" value="HTH_XRE"/>
    <property type="match status" value="1"/>
</dbReference>
<organism evidence="3 4">
    <name type="scientific">Nonomuraea helvata</name>
    <dbReference type="NCBI Taxonomy" id="37484"/>
    <lineage>
        <taxon>Bacteria</taxon>
        <taxon>Bacillati</taxon>
        <taxon>Actinomycetota</taxon>
        <taxon>Actinomycetes</taxon>
        <taxon>Streptosporangiales</taxon>
        <taxon>Streptosporangiaceae</taxon>
        <taxon>Nonomuraea</taxon>
    </lineage>
</organism>
<evidence type="ECO:0000313" key="4">
    <source>
        <dbReference type="Proteomes" id="UP001589532"/>
    </source>
</evidence>
<gene>
    <name evidence="3" type="ORF">ACFFSA_35250</name>
</gene>
<evidence type="ECO:0000256" key="1">
    <source>
        <dbReference type="SAM" id="MobiDB-lite"/>
    </source>
</evidence>
<feature type="domain" description="HTH cro/C1-type" evidence="2">
    <location>
        <begin position="39"/>
        <end position="74"/>
    </location>
</feature>
<reference evidence="3 4" key="1">
    <citation type="submission" date="2024-09" db="EMBL/GenBank/DDBJ databases">
        <authorList>
            <person name="Sun Q."/>
            <person name="Mori K."/>
        </authorList>
    </citation>
    <scope>NUCLEOTIDE SEQUENCE [LARGE SCALE GENOMIC DNA]</scope>
    <source>
        <strain evidence="3 4">JCM 3143</strain>
    </source>
</reference>
<keyword evidence="4" id="KW-1185">Reference proteome</keyword>
<sequence>MTRQVGAQVARLRARPGPDGRRTTAQALADRCGELGLPMDRSVIAKLEKGLRQSITIAELIVLAKALDVAPVRLLFPLEEQEKVEILPGMEVAVWRAAEWFDGTDDSALEAEGWDPNTWRSPDPIVLNFRWHRRYLEEWSATWKLLVEQRKEAAAATAGEKETLTYVVTANERLLEKTAQDLAQVRQRMRQLGVTHLPEIPTELKRVDVLPPDPNT</sequence>
<protein>
    <submittedName>
        <fullName evidence="3">Helix-turn-helix domain-containing protein</fullName>
    </submittedName>
</protein>
<dbReference type="InterPro" id="IPR010982">
    <property type="entry name" value="Lambda_DNA-bd_dom_sf"/>
</dbReference>